<proteinExistence type="predicted"/>
<evidence type="ECO:0000313" key="3">
    <source>
        <dbReference type="Proteomes" id="UP000886800"/>
    </source>
</evidence>
<reference evidence="2" key="1">
    <citation type="journal article" date="2021" name="PeerJ">
        <title>Extensive microbial diversity within the chicken gut microbiome revealed by metagenomics and culture.</title>
        <authorList>
            <person name="Gilroy R."/>
            <person name="Ravi A."/>
            <person name="Getino M."/>
            <person name="Pursley I."/>
            <person name="Horton D.L."/>
            <person name="Alikhan N.F."/>
            <person name="Baker D."/>
            <person name="Gharbi K."/>
            <person name="Hall N."/>
            <person name="Watson M."/>
            <person name="Adriaenssens E.M."/>
            <person name="Foster-Nyarko E."/>
            <person name="Jarju S."/>
            <person name="Secka A."/>
            <person name="Antonio M."/>
            <person name="Oren A."/>
            <person name="Chaudhuri R.R."/>
            <person name="La Ragione R."/>
            <person name="Hildebrand F."/>
            <person name="Pallen M.J."/>
        </authorList>
    </citation>
    <scope>NUCLEOTIDE SEQUENCE</scope>
    <source>
        <strain evidence="2">CHK188-5543</strain>
    </source>
</reference>
<dbReference type="AlphaFoldDB" id="A0A9D1WRS3"/>
<comment type="caution">
    <text evidence="2">The sequence shown here is derived from an EMBL/GenBank/DDBJ whole genome shotgun (WGS) entry which is preliminary data.</text>
</comment>
<evidence type="ECO:0000256" key="1">
    <source>
        <dbReference type="SAM" id="MobiDB-lite"/>
    </source>
</evidence>
<sequence>ETGRAYREKKAKPLLAQIVKVLRSLYLAYVELRGKFERLQGDYCRVRESNARLSDRLQEVKLENKALRQVSADSERVKRVFGPEQVEAAVEADRQREQAEKARKQTRRSVDRGGR</sequence>
<feature type="region of interest" description="Disordered" evidence="1">
    <location>
        <begin position="91"/>
        <end position="115"/>
    </location>
</feature>
<dbReference type="EMBL" id="DXES01000147">
    <property type="protein sequence ID" value="HIX65929.1"/>
    <property type="molecule type" value="Genomic_DNA"/>
</dbReference>
<evidence type="ECO:0000313" key="2">
    <source>
        <dbReference type="EMBL" id="HIX65929.1"/>
    </source>
</evidence>
<feature type="non-terminal residue" evidence="2">
    <location>
        <position position="1"/>
    </location>
</feature>
<gene>
    <name evidence="2" type="ORF">H9736_06725</name>
</gene>
<accession>A0A9D1WRS3</accession>
<protein>
    <submittedName>
        <fullName evidence="2">Recombinase</fullName>
    </submittedName>
</protein>
<organism evidence="2 3">
    <name type="scientific">Candidatus Anaerotruncus excrementipullorum</name>
    <dbReference type="NCBI Taxonomy" id="2838465"/>
    <lineage>
        <taxon>Bacteria</taxon>
        <taxon>Bacillati</taxon>
        <taxon>Bacillota</taxon>
        <taxon>Clostridia</taxon>
        <taxon>Eubacteriales</taxon>
        <taxon>Oscillospiraceae</taxon>
        <taxon>Anaerotruncus</taxon>
    </lineage>
</organism>
<reference evidence="2" key="2">
    <citation type="submission" date="2021-04" db="EMBL/GenBank/DDBJ databases">
        <authorList>
            <person name="Gilroy R."/>
        </authorList>
    </citation>
    <scope>NUCLEOTIDE SEQUENCE</scope>
    <source>
        <strain evidence="2">CHK188-5543</strain>
    </source>
</reference>
<name>A0A9D1WRS3_9FIRM</name>
<dbReference type="Proteomes" id="UP000886800">
    <property type="component" value="Unassembled WGS sequence"/>
</dbReference>